<dbReference type="PROSITE" id="PS50157">
    <property type="entry name" value="ZINC_FINGER_C2H2_2"/>
    <property type="match status" value="1"/>
</dbReference>
<accession>A0A6A5TNG2</accession>
<evidence type="ECO:0000313" key="5">
    <source>
        <dbReference type="Proteomes" id="UP000800035"/>
    </source>
</evidence>
<keyword evidence="1" id="KW-0862">Zinc</keyword>
<proteinExistence type="predicted"/>
<sequence>MGEVYSHLNKAHPLFVAACPVCKLIVESREAKASHGDNFEMCGREKSQWSDLGVHWEALFRKLYPAILAVPSAYHGERNSSPVPHGNVRYVDRVAPAQYPSTRGSRPGTPVHSIPPQRRIMDMPFQSRPSSPNPAASTSSTFPTVGHAITSPSIPLETLPEAHLPKDIIAENRILRELLLKDRRERLPEGERDSVASQVEDEIRLWLQREQSATVPNFTSRSAGSHAPWSLFNTHNVLTFQPLPSFEVTSAAPASMAMRPTDTISQSDTTNTVQPLIAPGWELSDPEGLTYDSFASTSASASASTPAATLECVIAGCDAKFSGEYRKGNLARHIRLRHAADGRIYPCAGCTKKFNRQDARLKHYRRRHPHLGPGPPLPRANRCEDNQS</sequence>
<reference evidence="4" key="1">
    <citation type="journal article" date="2020" name="Stud. Mycol.">
        <title>101 Dothideomycetes genomes: a test case for predicting lifestyles and emergence of pathogens.</title>
        <authorList>
            <person name="Haridas S."/>
            <person name="Albert R."/>
            <person name="Binder M."/>
            <person name="Bloem J."/>
            <person name="Labutti K."/>
            <person name="Salamov A."/>
            <person name="Andreopoulos B."/>
            <person name="Baker S."/>
            <person name="Barry K."/>
            <person name="Bills G."/>
            <person name="Bluhm B."/>
            <person name="Cannon C."/>
            <person name="Castanera R."/>
            <person name="Culley D."/>
            <person name="Daum C."/>
            <person name="Ezra D."/>
            <person name="Gonzalez J."/>
            <person name="Henrissat B."/>
            <person name="Kuo A."/>
            <person name="Liang C."/>
            <person name="Lipzen A."/>
            <person name="Lutzoni F."/>
            <person name="Magnuson J."/>
            <person name="Mondo S."/>
            <person name="Nolan M."/>
            <person name="Ohm R."/>
            <person name="Pangilinan J."/>
            <person name="Park H.-J."/>
            <person name="Ramirez L."/>
            <person name="Alfaro M."/>
            <person name="Sun H."/>
            <person name="Tritt A."/>
            <person name="Yoshinaga Y."/>
            <person name="Zwiers L.-H."/>
            <person name="Turgeon B."/>
            <person name="Goodwin S."/>
            <person name="Spatafora J."/>
            <person name="Crous P."/>
            <person name="Grigoriev I."/>
        </authorList>
    </citation>
    <scope>NUCLEOTIDE SEQUENCE</scope>
    <source>
        <strain evidence="4">CBS 675.92</strain>
    </source>
</reference>
<dbReference type="Gene3D" id="3.30.160.60">
    <property type="entry name" value="Classic Zinc Finger"/>
    <property type="match status" value="1"/>
</dbReference>
<feature type="region of interest" description="Disordered" evidence="2">
    <location>
        <begin position="365"/>
        <end position="388"/>
    </location>
</feature>
<gene>
    <name evidence="4" type="ORF">CC80DRAFT_227461</name>
</gene>
<dbReference type="SMART" id="SM00355">
    <property type="entry name" value="ZnF_C2H2"/>
    <property type="match status" value="2"/>
</dbReference>
<dbReference type="InterPro" id="IPR013087">
    <property type="entry name" value="Znf_C2H2_type"/>
</dbReference>
<protein>
    <recommendedName>
        <fullName evidence="3">C2H2-type domain-containing protein</fullName>
    </recommendedName>
</protein>
<organism evidence="4 5">
    <name type="scientific">Byssothecium circinans</name>
    <dbReference type="NCBI Taxonomy" id="147558"/>
    <lineage>
        <taxon>Eukaryota</taxon>
        <taxon>Fungi</taxon>
        <taxon>Dikarya</taxon>
        <taxon>Ascomycota</taxon>
        <taxon>Pezizomycotina</taxon>
        <taxon>Dothideomycetes</taxon>
        <taxon>Pleosporomycetidae</taxon>
        <taxon>Pleosporales</taxon>
        <taxon>Massarineae</taxon>
        <taxon>Massarinaceae</taxon>
        <taxon>Byssothecium</taxon>
    </lineage>
</organism>
<dbReference type="EMBL" id="ML977025">
    <property type="protein sequence ID" value="KAF1950467.1"/>
    <property type="molecule type" value="Genomic_DNA"/>
</dbReference>
<evidence type="ECO:0000256" key="2">
    <source>
        <dbReference type="SAM" id="MobiDB-lite"/>
    </source>
</evidence>
<keyword evidence="5" id="KW-1185">Reference proteome</keyword>
<name>A0A6A5TNG2_9PLEO</name>
<dbReference type="OrthoDB" id="3940153at2759"/>
<evidence type="ECO:0000259" key="3">
    <source>
        <dbReference type="PROSITE" id="PS50157"/>
    </source>
</evidence>
<dbReference type="PROSITE" id="PS00028">
    <property type="entry name" value="ZINC_FINGER_C2H2_1"/>
    <property type="match status" value="1"/>
</dbReference>
<evidence type="ECO:0000256" key="1">
    <source>
        <dbReference type="PROSITE-ProRule" id="PRU00042"/>
    </source>
</evidence>
<evidence type="ECO:0000313" key="4">
    <source>
        <dbReference type="EMBL" id="KAF1950467.1"/>
    </source>
</evidence>
<dbReference type="Proteomes" id="UP000800035">
    <property type="component" value="Unassembled WGS sequence"/>
</dbReference>
<dbReference type="GO" id="GO:0008270">
    <property type="term" value="F:zinc ion binding"/>
    <property type="evidence" value="ECO:0007669"/>
    <property type="project" value="UniProtKB-KW"/>
</dbReference>
<dbReference type="AlphaFoldDB" id="A0A6A5TNG2"/>
<feature type="domain" description="C2H2-type" evidence="3">
    <location>
        <begin position="345"/>
        <end position="375"/>
    </location>
</feature>
<keyword evidence="1" id="KW-0863">Zinc-finger</keyword>
<keyword evidence="1" id="KW-0479">Metal-binding</keyword>